<evidence type="ECO:0000259" key="6">
    <source>
        <dbReference type="Pfam" id="PF02782"/>
    </source>
</evidence>
<dbReference type="Pfam" id="PF02782">
    <property type="entry name" value="FGGY_C"/>
    <property type="match status" value="1"/>
</dbReference>
<comment type="similarity">
    <text evidence="1">Belongs to the FGGY kinase family.</text>
</comment>
<evidence type="ECO:0000256" key="1">
    <source>
        <dbReference type="ARBA" id="ARBA00009156"/>
    </source>
</evidence>
<name>A0ABU1I2B1_9MICO</name>
<keyword evidence="2" id="KW-0859">Xylose metabolism</keyword>
<dbReference type="InterPro" id="IPR043129">
    <property type="entry name" value="ATPase_NBD"/>
</dbReference>
<dbReference type="EC" id="2.7.1.17" evidence="7"/>
<dbReference type="InterPro" id="IPR050406">
    <property type="entry name" value="FGGY_Carb_Kinase"/>
</dbReference>
<keyword evidence="2" id="KW-0119">Carbohydrate metabolism</keyword>
<evidence type="ECO:0000256" key="4">
    <source>
        <dbReference type="ARBA" id="ARBA00022777"/>
    </source>
</evidence>
<dbReference type="PANTHER" id="PTHR43095">
    <property type="entry name" value="SUGAR KINASE"/>
    <property type="match status" value="1"/>
</dbReference>
<comment type="caution">
    <text evidence="7">The sequence shown here is derived from an EMBL/GenBank/DDBJ whole genome shotgun (WGS) entry which is preliminary data.</text>
</comment>
<evidence type="ECO:0000313" key="8">
    <source>
        <dbReference type="Proteomes" id="UP001260188"/>
    </source>
</evidence>
<dbReference type="SUPFAM" id="SSF53067">
    <property type="entry name" value="Actin-like ATPase domain"/>
    <property type="match status" value="2"/>
</dbReference>
<dbReference type="CDD" id="cd07805">
    <property type="entry name" value="ASKHA_NBD_FGGY_CvXK-like"/>
    <property type="match status" value="1"/>
</dbReference>
<evidence type="ECO:0000313" key="7">
    <source>
        <dbReference type="EMBL" id="MDR6167835.1"/>
    </source>
</evidence>
<dbReference type="Gene3D" id="3.30.420.40">
    <property type="match status" value="2"/>
</dbReference>
<sequence>MTDLGAAPDLVLAYDLGTGGCKASLWTPAATMLAETVVPYPTSHPAPGRNEQRPADWWDAVAASTRQLLERSPGARERIAGIALSGQSLGAVQIDDDGELVAPTTPIWSDTRGRPDAVFGDLSEAEWYRRTGNGFGAALYPLTKAAAFRAEDPGSWARTRHLVGSKDWINLRLTGQLATDPSMASGSGAYDLATGDYDDELLAAADLHRDVLPRIAPSSERVGSLTRAAATALDLPTGIPVFAGAVDNAAMALGSRGTAEGRIYAALGSSSWITVTSARPVIDEHARPYVFAHAIPGMFVSALSTFSSGTSLEWLHATLAPGTDTAAFIDLAAGSVPGARGVSFVPTLAGGTPLEGGSGVRGGFTGLHLGAGPADLVRACLEGIAFSLDRSLTLMRELSGSREALLITGGGSRSPLWNGIYADILRSPLQRSAVDQQAATLGAAAIALVGLGIWDDYGRTDAAHTGLDEIVPTSPESYAGARDRFDTAVSALASLTPTQENLS</sequence>
<dbReference type="InterPro" id="IPR018485">
    <property type="entry name" value="FGGY_C"/>
</dbReference>
<dbReference type="InterPro" id="IPR018484">
    <property type="entry name" value="FGGY_N"/>
</dbReference>
<dbReference type="Pfam" id="PF00370">
    <property type="entry name" value="FGGY_N"/>
    <property type="match status" value="1"/>
</dbReference>
<dbReference type="InterPro" id="IPR000577">
    <property type="entry name" value="Carb_kinase_FGGY"/>
</dbReference>
<evidence type="ECO:0000256" key="2">
    <source>
        <dbReference type="ARBA" id="ARBA00022629"/>
    </source>
</evidence>
<feature type="domain" description="Carbohydrate kinase FGGY C-terminal" evidence="6">
    <location>
        <begin position="264"/>
        <end position="450"/>
    </location>
</feature>
<organism evidence="7 8">
    <name type="scientific">Microbacterium paludicola</name>
    <dbReference type="NCBI Taxonomy" id="300019"/>
    <lineage>
        <taxon>Bacteria</taxon>
        <taxon>Bacillati</taxon>
        <taxon>Actinomycetota</taxon>
        <taxon>Actinomycetes</taxon>
        <taxon>Micrococcales</taxon>
        <taxon>Microbacteriaceae</taxon>
        <taxon>Microbacterium</taxon>
    </lineage>
</organism>
<gene>
    <name evidence="7" type="ORF">QE367_002039</name>
</gene>
<keyword evidence="8" id="KW-1185">Reference proteome</keyword>
<accession>A0ABU1I2B1</accession>
<dbReference type="Proteomes" id="UP001260188">
    <property type="component" value="Unassembled WGS sequence"/>
</dbReference>
<protein>
    <submittedName>
        <fullName evidence="7">Xylulokinase</fullName>
        <ecNumber evidence="7">2.7.1.17</ecNumber>
    </submittedName>
</protein>
<evidence type="ECO:0000256" key="3">
    <source>
        <dbReference type="ARBA" id="ARBA00022679"/>
    </source>
</evidence>
<dbReference type="PANTHER" id="PTHR43095:SF5">
    <property type="entry name" value="XYLULOSE KINASE"/>
    <property type="match status" value="1"/>
</dbReference>
<proteinExistence type="inferred from homology"/>
<evidence type="ECO:0000259" key="5">
    <source>
        <dbReference type="Pfam" id="PF00370"/>
    </source>
</evidence>
<dbReference type="GO" id="GO:0004856">
    <property type="term" value="F:D-xylulokinase activity"/>
    <property type="evidence" value="ECO:0007669"/>
    <property type="project" value="UniProtKB-EC"/>
</dbReference>
<dbReference type="EMBL" id="JAVIZA010000001">
    <property type="protein sequence ID" value="MDR6167835.1"/>
    <property type="molecule type" value="Genomic_DNA"/>
</dbReference>
<keyword evidence="3 7" id="KW-0808">Transferase</keyword>
<dbReference type="PIRSF" id="PIRSF000538">
    <property type="entry name" value="GlpK"/>
    <property type="match status" value="1"/>
</dbReference>
<feature type="domain" description="Carbohydrate kinase FGGY N-terminal" evidence="5">
    <location>
        <begin position="11"/>
        <end position="254"/>
    </location>
</feature>
<dbReference type="RefSeq" id="WP_309666539.1">
    <property type="nucleotide sequence ID" value="NZ_JAVIZA010000001.1"/>
</dbReference>
<reference evidence="7 8" key="1">
    <citation type="submission" date="2023-08" db="EMBL/GenBank/DDBJ databases">
        <title>Functional and genomic diversity of the sorghum phyllosphere microbiome.</title>
        <authorList>
            <person name="Shade A."/>
        </authorList>
    </citation>
    <scope>NUCLEOTIDE SEQUENCE [LARGE SCALE GENOMIC DNA]</scope>
    <source>
        <strain evidence="7 8">SORGH_AS_0919</strain>
    </source>
</reference>
<keyword evidence="4" id="KW-0418">Kinase</keyword>